<dbReference type="PANTHER" id="PTHR42763:SF1">
    <property type="entry name" value="UDP-GLUCOSE--HEXOSE-1-PHOSPHATE URIDYLYLTRANSFERASE"/>
    <property type="match status" value="1"/>
</dbReference>
<feature type="active site" description="Tele-UMP-histidine intermediate" evidence="1">
    <location>
        <position position="140"/>
    </location>
</feature>
<gene>
    <name evidence="3" type="primary">galT/GALT</name>
    <name evidence="3" type="ORF">MAMC_00943</name>
</gene>
<evidence type="ECO:0000259" key="2">
    <source>
        <dbReference type="Pfam" id="PF16268"/>
    </source>
</evidence>
<feature type="domain" description="DUF4921" evidence="2">
    <location>
        <begin position="119"/>
        <end position="304"/>
    </location>
</feature>
<dbReference type="Gene3D" id="3.30.428.10">
    <property type="entry name" value="HIT-like"/>
    <property type="match status" value="2"/>
</dbReference>
<dbReference type="InterPro" id="IPR032576">
    <property type="entry name" value="DUF4921"/>
</dbReference>
<dbReference type="PANTHER" id="PTHR42763">
    <property type="entry name" value="ADP-GLUCOSE PHOSPHORYLASE"/>
    <property type="match status" value="1"/>
</dbReference>
<evidence type="ECO:0000313" key="3">
    <source>
        <dbReference type="EMBL" id="VVM06090.1"/>
    </source>
</evidence>
<dbReference type="GO" id="GO:0008270">
    <property type="term" value="F:zinc ion binding"/>
    <property type="evidence" value="ECO:0007669"/>
    <property type="project" value="InterPro"/>
</dbReference>
<dbReference type="EMBL" id="CABFUZ020000105">
    <property type="protein sequence ID" value="VVM06090.1"/>
    <property type="molecule type" value="Genomic_DNA"/>
</dbReference>
<organism evidence="3 4">
    <name type="scientific">Methylacidimicrobium cyclopophantes</name>
    <dbReference type="NCBI Taxonomy" id="1041766"/>
    <lineage>
        <taxon>Bacteria</taxon>
        <taxon>Pseudomonadati</taxon>
        <taxon>Verrucomicrobiota</taxon>
        <taxon>Methylacidimicrobium</taxon>
    </lineage>
</organism>
<sequence length="316" mass="36208">MDYPPPPEPPNPVCPFMAGNESLTPHEVFAIRPKGGPPDSPGWTVRVVPNRFPALRIEGELLPEGVGIYDQINGIGAHEVIIETPDPEQELEDQPLGGITDVLRAYRARIIDLVQDIRFRYIFVFKNVGMLAGASLRHPHSQLIALPIVPRAVEEQQETARFHFEIKERSLYADVLQAELKSGDRLVYENSAFVSFCPWASRFPFETWIMPKFSAPHFHTLDDYQLGLLAEALRHVLRRIRKGLQKPAYNMILQTAPFHQTRVREWIPPEMEFRWHIEILPRLAQSAGFEYGTGFYINTTFPEEAASFLRRVRTET</sequence>
<dbReference type="GO" id="GO:0008108">
    <property type="term" value="F:UDP-glucose:hexose-1-phosphate uridylyltransferase activity"/>
    <property type="evidence" value="ECO:0007669"/>
    <property type="project" value="UniProtKB-EC"/>
</dbReference>
<dbReference type="Pfam" id="PF16268">
    <property type="entry name" value="DUF4921"/>
    <property type="match status" value="1"/>
</dbReference>
<dbReference type="InterPro" id="IPR053177">
    <property type="entry name" value="ADP-glucose_phosphorylase"/>
</dbReference>
<comment type="caution">
    <text evidence="3">The sequence shown here is derived from an EMBL/GenBank/DDBJ whole genome shotgun (WGS) entry which is preliminary data.</text>
</comment>
<name>A0A5E6MCU2_9BACT</name>
<evidence type="ECO:0000256" key="1">
    <source>
        <dbReference type="PIRSR" id="PIRSR000808-1"/>
    </source>
</evidence>
<dbReference type="GO" id="GO:0006012">
    <property type="term" value="P:galactose metabolic process"/>
    <property type="evidence" value="ECO:0007669"/>
    <property type="project" value="InterPro"/>
</dbReference>
<keyword evidence="3" id="KW-0548">Nucleotidyltransferase</keyword>
<dbReference type="InterPro" id="IPR036265">
    <property type="entry name" value="HIT-like_sf"/>
</dbReference>
<dbReference type="EC" id="2.7.7.12" evidence="3"/>
<protein>
    <submittedName>
        <fullName evidence="3">UDPglucose--hexose-1-phosphate uridylyltransferase</fullName>
        <ecNumber evidence="3">2.7.7.12</ecNumber>
    </submittedName>
</protein>
<dbReference type="AlphaFoldDB" id="A0A5E6MCU2"/>
<accession>A0A5E6MCU2</accession>
<dbReference type="InterPro" id="IPR001937">
    <property type="entry name" value="GalP_UDPtransf1"/>
</dbReference>
<dbReference type="Proteomes" id="UP000381693">
    <property type="component" value="Unassembled WGS sequence"/>
</dbReference>
<keyword evidence="3" id="KW-0808">Transferase</keyword>
<keyword evidence="4" id="KW-1185">Reference proteome</keyword>
<dbReference type="PIRSF" id="PIRSF000808">
    <property type="entry name" value="GalT"/>
    <property type="match status" value="1"/>
</dbReference>
<dbReference type="SUPFAM" id="SSF54197">
    <property type="entry name" value="HIT-like"/>
    <property type="match status" value="2"/>
</dbReference>
<reference evidence="3" key="1">
    <citation type="submission" date="2019-09" db="EMBL/GenBank/DDBJ databases">
        <authorList>
            <person name="Cremers G."/>
        </authorList>
    </citation>
    <scope>NUCLEOTIDE SEQUENCE [LARGE SCALE GENOMIC DNA]</scope>
    <source>
        <strain evidence="3">3B</strain>
    </source>
</reference>
<proteinExistence type="predicted"/>
<evidence type="ECO:0000313" key="4">
    <source>
        <dbReference type="Proteomes" id="UP000381693"/>
    </source>
</evidence>